<dbReference type="EMBL" id="HBIO01031266">
    <property type="protein sequence ID" value="CAE0479105.1"/>
    <property type="molecule type" value="Transcribed_RNA"/>
</dbReference>
<dbReference type="PANTHER" id="PTHR12059">
    <property type="entry name" value="RIBOSOMAL PROTEIN L23-RELATED"/>
    <property type="match status" value="1"/>
</dbReference>
<evidence type="ECO:0000256" key="3">
    <source>
        <dbReference type="ARBA" id="ARBA00023274"/>
    </source>
</evidence>
<evidence type="ECO:0000256" key="2">
    <source>
        <dbReference type="ARBA" id="ARBA00022980"/>
    </source>
</evidence>
<dbReference type="AlphaFoldDB" id="A0A7S3QJC9"/>
<dbReference type="GO" id="GO:0003735">
    <property type="term" value="F:structural constituent of ribosome"/>
    <property type="evidence" value="ECO:0007669"/>
    <property type="project" value="InterPro"/>
</dbReference>
<dbReference type="GO" id="GO:0032543">
    <property type="term" value="P:mitochondrial translation"/>
    <property type="evidence" value="ECO:0007669"/>
    <property type="project" value="TreeGrafter"/>
</dbReference>
<dbReference type="InterPro" id="IPR013025">
    <property type="entry name" value="Ribosomal_uL23-like"/>
</dbReference>
<sequence length="119" mass="13686">MFGTRPLLAFRVWMPNMPILLDGAKNATKTAPATATFRVKPKMTKHEIKEYLTKIYNLPVKKVNTANFAGKRKRAMGRQKIVEYKYKDFKKAFVTFDDSLKEVEESVAWDRNPGTATEI</sequence>
<dbReference type="InterPro" id="IPR012678">
    <property type="entry name" value="Ribosomal_uL23/eL15/eS24_sf"/>
</dbReference>
<keyword evidence="3" id="KW-0687">Ribonucleoprotein</keyword>
<dbReference type="Pfam" id="PF00276">
    <property type="entry name" value="Ribosomal_L23"/>
    <property type="match status" value="1"/>
</dbReference>
<organism evidence="5">
    <name type="scientific">Chaetoceros debilis</name>
    <dbReference type="NCBI Taxonomy" id="122233"/>
    <lineage>
        <taxon>Eukaryota</taxon>
        <taxon>Sar</taxon>
        <taxon>Stramenopiles</taxon>
        <taxon>Ochrophyta</taxon>
        <taxon>Bacillariophyta</taxon>
        <taxon>Coscinodiscophyceae</taxon>
        <taxon>Chaetocerotophycidae</taxon>
        <taxon>Chaetocerotales</taxon>
        <taxon>Chaetocerotaceae</taxon>
        <taxon>Chaetoceros</taxon>
    </lineage>
</organism>
<comment type="similarity">
    <text evidence="1">Belongs to the universal ribosomal protein uL23 family.</text>
</comment>
<proteinExistence type="inferred from homology"/>
<gene>
    <name evidence="5" type="ORF">CDEB00056_LOCUS23959</name>
</gene>
<dbReference type="InterPro" id="IPR012677">
    <property type="entry name" value="Nucleotide-bd_a/b_plait_sf"/>
</dbReference>
<evidence type="ECO:0000256" key="1">
    <source>
        <dbReference type="ARBA" id="ARBA00006700"/>
    </source>
</evidence>
<keyword evidence="2" id="KW-0689">Ribosomal protein</keyword>
<dbReference type="GO" id="GO:0005762">
    <property type="term" value="C:mitochondrial large ribosomal subunit"/>
    <property type="evidence" value="ECO:0007669"/>
    <property type="project" value="TreeGrafter"/>
</dbReference>
<accession>A0A7S3QJC9</accession>
<evidence type="ECO:0000256" key="4">
    <source>
        <dbReference type="ARBA" id="ARBA00039977"/>
    </source>
</evidence>
<dbReference type="SUPFAM" id="SSF54189">
    <property type="entry name" value="Ribosomal proteins S24e, L23 and L15e"/>
    <property type="match status" value="1"/>
</dbReference>
<reference evidence="5" key="1">
    <citation type="submission" date="2021-01" db="EMBL/GenBank/DDBJ databases">
        <authorList>
            <person name="Corre E."/>
            <person name="Pelletier E."/>
            <person name="Niang G."/>
            <person name="Scheremetjew M."/>
            <person name="Finn R."/>
            <person name="Kale V."/>
            <person name="Holt S."/>
            <person name="Cochrane G."/>
            <person name="Meng A."/>
            <person name="Brown T."/>
            <person name="Cohen L."/>
        </authorList>
    </citation>
    <scope>NUCLEOTIDE SEQUENCE</scope>
    <source>
        <strain evidence="5">MM31A-1</strain>
    </source>
</reference>
<dbReference type="PANTHER" id="PTHR12059:SF5">
    <property type="entry name" value="LARGE RIBOSOMAL SUBUNIT PROTEIN UL23M"/>
    <property type="match status" value="1"/>
</dbReference>
<protein>
    <recommendedName>
        <fullName evidence="4">Large ribosomal subunit protein uL23m</fullName>
    </recommendedName>
</protein>
<dbReference type="Gene3D" id="3.30.70.330">
    <property type="match status" value="1"/>
</dbReference>
<evidence type="ECO:0000313" key="5">
    <source>
        <dbReference type="EMBL" id="CAE0479105.1"/>
    </source>
</evidence>
<name>A0A7S3QJC9_9STRA</name>